<accession>A0AAU8FWQ4</accession>
<dbReference type="GO" id="GO:0022857">
    <property type="term" value="F:transmembrane transporter activity"/>
    <property type="evidence" value="ECO:0007669"/>
    <property type="project" value="InterPro"/>
</dbReference>
<reference evidence="8" key="1">
    <citation type="submission" date="2024-06" db="EMBL/GenBank/DDBJ databases">
        <title>Complete genome sequence of the cellulolytic actinobacterium, Cellulosimicrobium ES-005.</title>
        <authorList>
            <person name="Matthews C.T."/>
            <person name="Underwood K.D."/>
            <person name="Ghanchi K.M."/>
            <person name="Fields S.D."/>
            <person name="Gardner S.G."/>
        </authorList>
    </citation>
    <scope>NUCLEOTIDE SEQUENCE</scope>
    <source>
        <strain evidence="8">ES-005</strain>
    </source>
</reference>
<comment type="subcellular location">
    <subcellularLocation>
        <location evidence="1">Cell membrane</location>
        <topology evidence="1">Multi-pass membrane protein</topology>
    </subcellularLocation>
</comment>
<feature type="transmembrane region" description="Helical" evidence="6">
    <location>
        <begin position="168"/>
        <end position="187"/>
    </location>
</feature>
<dbReference type="GO" id="GO:0005886">
    <property type="term" value="C:plasma membrane"/>
    <property type="evidence" value="ECO:0007669"/>
    <property type="project" value="UniProtKB-SubCell"/>
</dbReference>
<feature type="transmembrane region" description="Helical" evidence="6">
    <location>
        <begin position="143"/>
        <end position="162"/>
    </location>
</feature>
<evidence type="ECO:0000256" key="5">
    <source>
        <dbReference type="SAM" id="MobiDB-lite"/>
    </source>
</evidence>
<keyword evidence="3 6" id="KW-1133">Transmembrane helix</keyword>
<keyword evidence="2 6" id="KW-0812">Transmembrane</keyword>
<proteinExistence type="predicted"/>
<dbReference type="AlphaFoldDB" id="A0AAU8FWQ4"/>
<evidence type="ECO:0000313" key="8">
    <source>
        <dbReference type="EMBL" id="XCH28251.1"/>
    </source>
</evidence>
<dbReference type="InterPro" id="IPR020846">
    <property type="entry name" value="MFS_dom"/>
</dbReference>
<dbReference type="InterPro" id="IPR036259">
    <property type="entry name" value="MFS_trans_sf"/>
</dbReference>
<evidence type="ECO:0000256" key="2">
    <source>
        <dbReference type="ARBA" id="ARBA00022692"/>
    </source>
</evidence>
<protein>
    <submittedName>
        <fullName evidence="8">MFS transporter</fullName>
    </submittedName>
</protein>
<dbReference type="PROSITE" id="PS50850">
    <property type="entry name" value="MFS"/>
    <property type="match status" value="1"/>
</dbReference>
<dbReference type="EMBL" id="CP159290">
    <property type="protein sequence ID" value="XCH28251.1"/>
    <property type="molecule type" value="Genomic_DNA"/>
</dbReference>
<evidence type="ECO:0000256" key="1">
    <source>
        <dbReference type="ARBA" id="ARBA00004651"/>
    </source>
</evidence>
<dbReference type="PANTHER" id="PTHR23514">
    <property type="entry name" value="BYPASS OF STOP CODON PROTEIN 6"/>
    <property type="match status" value="1"/>
</dbReference>
<feature type="transmembrane region" description="Helical" evidence="6">
    <location>
        <begin position="50"/>
        <end position="73"/>
    </location>
</feature>
<feature type="domain" description="Major facilitator superfamily (MFS) profile" evidence="7">
    <location>
        <begin position="16"/>
        <end position="415"/>
    </location>
</feature>
<dbReference type="Gene3D" id="1.20.1250.20">
    <property type="entry name" value="MFS general substrate transporter like domains"/>
    <property type="match status" value="2"/>
</dbReference>
<dbReference type="InterPro" id="IPR051788">
    <property type="entry name" value="MFS_Transporter"/>
</dbReference>
<gene>
    <name evidence="8" type="ORF">ABRQ22_11605</name>
</gene>
<feature type="transmembrane region" description="Helical" evidence="6">
    <location>
        <begin position="391"/>
        <end position="411"/>
    </location>
</feature>
<name>A0AAU8FWQ4_9MICO</name>
<feature type="transmembrane region" description="Helical" evidence="6">
    <location>
        <begin position="303"/>
        <end position="322"/>
    </location>
</feature>
<dbReference type="PANTHER" id="PTHR23514:SF13">
    <property type="entry name" value="INNER MEMBRANE PROTEIN YBJJ"/>
    <property type="match status" value="1"/>
</dbReference>
<dbReference type="RefSeq" id="WP_353706839.1">
    <property type="nucleotide sequence ID" value="NZ_CP159290.1"/>
</dbReference>
<evidence type="ECO:0000259" key="7">
    <source>
        <dbReference type="PROSITE" id="PS50850"/>
    </source>
</evidence>
<dbReference type="CDD" id="cd17393">
    <property type="entry name" value="MFS_MosC_like"/>
    <property type="match status" value="1"/>
</dbReference>
<sequence length="444" mass="43824">MSSPPPARPAPDVRRARVAVAALFLTNGALFANLVPRYPEIKAGLDLGNATYGLAVAAFPAGAITAGLAAAALVRRFGSARVAVAGTVLTAAGLLLAGLAPALPLLVVALFAAGAMDAFTDVAQNAHGLRVQRRYGRSIINGFHALWSVGAVVGGGMAAAAIALDLPLAVHLAITGALFSVVALVALRACLPGLDGEVPDGVAGEAGTLTTPGAPTSAEAAAAGAAARPSRTRTAAVLAALVLVAVAGTLVEDAGSTWAAVYLSGSLGAPATLAAAGFVALVGAQFVGRLVGDRLVDRFGQRAVAGTGGALVLLGTGLALAFPSVPGTIAGFAAAGFGVATLVPAAMQQADELPGLRAGTGLTLVSWLLRLGFLLSPPIVGLVADATSLRAGLLVLPLAGLVVVLLAGVLAPRRRSAGRPGPAGHDRHDDHDRRTTAPEEATTA</sequence>
<evidence type="ECO:0000256" key="4">
    <source>
        <dbReference type="ARBA" id="ARBA00023136"/>
    </source>
</evidence>
<dbReference type="InterPro" id="IPR011701">
    <property type="entry name" value="MFS"/>
</dbReference>
<dbReference type="SUPFAM" id="SSF103473">
    <property type="entry name" value="MFS general substrate transporter"/>
    <property type="match status" value="1"/>
</dbReference>
<feature type="region of interest" description="Disordered" evidence="5">
    <location>
        <begin position="414"/>
        <end position="444"/>
    </location>
</feature>
<feature type="transmembrane region" description="Helical" evidence="6">
    <location>
        <begin position="328"/>
        <end position="347"/>
    </location>
</feature>
<feature type="compositionally biased region" description="Basic and acidic residues" evidence="5">
    <location>
        <begin position="424"/>
        <end position="437"/>
    </location>
</feature>
<feature type="transmembrane region" description="Helical" evidence="6">
    <location>
        <begin position="234"/>
        <end position="251"/>
    </location>
</feature>
<evidence type="ECO:0000256" key="6">
    <source>
        <dbReference type="SAM" id="Phobius"/>
    </source>
</evidence>
<feature type="transmembrane region" description="Helical" evidence="6">
    <location>
        <begin position="271"/>
        <end position="291"/>
    </location>
</feature>
<evidence type="ECO:0000256" key="3">
    <source>
        <dbReference type="ARBA" id="ARBA00022989"/>
    </source>
</evidence>
<keyword evidence="4 6" id="KW-0472">Membrane</keyword>
<dbReference type="Pfam" id="PF07690">
    <property type="entry name" value="MFS_1"/>
    <property type="match status" value="1"/>
</dbReference>
<organism evidence="8">
    <name type="scientific">Cellulosimicrobium sp. ES-005</name>
    <dbReference type="NCBI Taxonomy" id="3163031"/>
    <lineage>
        <taxon>Bacteria</taxon>
        <taxon>Bacillati</taxon>
        <taxon>Actinomycetota</taxon>
        <taxon>Actinomycetes</taxon>
        <taxon>Micrococcales</taxon>
        <taxon>Promicromonosporaceae</taxon>
        <taxon>Cellulosimicrobium</taxon>
    </lineage>
</organism>
<feature type="transmembrane region" description="Helical" evidence="6">
    <location>
        <begin position="359"/>
        <end position="379"/>
    </location>
</feature>